<evidence type="ECO:0000313" key="2">
    <source>
        <dbReference type="Proteomes" id="UP000004277"/>
    </source>
</evidence>
<evidence type="ECO:0000313" key="1">
    <source>
        <dbReference type="EMBL" id="TMS58513.1"/>
    </source>
</evidence>
<sequence length="115" mass="11937">MVERAKIIAALSAAQNAGCAFSVNIPAPMGGMTVTLTAEALAACILDQVNLPAMVTGLTPAEYGEWIEQGGHVRCCATTKSGAQCRNSASRMSLIDPAEWKAVLDSKPYCPTHGG</sequence>
<proteinExistence type="predicted"/>
<dbReference type="EMBL" id="AKCV02000015">
    <property type="protein sequence ID" value="TMS58513.1"/>
    <property type="molecule type" value="Genomic_DNA"/>
</dbReference>
<accession>A0ACD3SQR4</accession>
<protein>
    <submittedName>
        <fullName evidence="1">Uncharacterized protein</fullName>
    </submittedName>
</protein>
<reference evidence="1" key="1">
    <citation type="submission" date="2019-05" db="EMBL/GenBank/DDBJ databases">
        <title>Revised genome assembly of Burkholderiaceae (previously Ralstonia) sp. PBA.</title>
        <authorList>
            <person name="Gan H.M."/>
        </authorList>
    </citation>
    <scope>NUCLEOTIDE SEQUENCE</scope>
    <source>
        <strain evidence="1">PBA</strain>
    </source>
</reference>
<dbReference type="Proteomes" id="UP000004277">
    <property type="component" value="Unassembled WGS sequence"/>
</dbReference>
<comment type="caution">
    <text evidence="1">The sequence shown here is derived from an EMBL/GenBank/DDBJ whole genome shotgun (WGS) entry which is preliminary data.</text>
</comment>
<gene>
    <name evidence="1" type="ORF">MW7_007245</name>
</gene>
<keyword evidence="2" id="KW-1185">Reference proteome</keyword>
<name>A0ACD3SQR4_9BURK</name>
<organism evidence="1 2">
    <name type="scientific">Imbroritus primus</name>
    <dbReference type="NCBI Taxonomy" id="3058603"/>
    <lineage>
        <taxon>Bacteria</taxon>
        <taxon>Pseudomonadati</taxon>
        <taxon>Pseudomonadota</taxon>
        <taxon>Betaproteobacteria</taxon>
        <taxon>Burkholderiales</taxon>
        <taxon>Burkholderiaceae</taxon>
        <taxon>Imbroritus</taxon>
    </lineage>
</organism>